<evidence type="ECO:0008006" key="3">
    <source>
        <dbReference type="Google" id="ProtNLM"/>
    </source>
</evidence>
<reference evidence="1 2" key="1">
    <citation type="submission" date="2017-09" db="EMBL/GenBank/DDBJ databases">
        <title>Depth-based differentiation of microbial function through sediment-hosted aquifers and enrichment of novel symbionts in the deep terrestrial subsurface.</title>
        <authorList>
            <person name="Probst A.J."/>
            <person name="Ladd B."/>
            <person name="Jarett J.K."/>
            <person name="Geller-Mcgrath D.E."/>
            <person name="Sieber C.M."/>
            <person name="Emerson J.B."/>
            <person name="Anantharaman K."/>
            <person name="Thomas B.C."/>
            <person name="Malmstrom R."/>
            <person name="Stieglmeier M."/>
            <person name="Klingl A."/>
            <person name="Woyke T."/>
            <person name="Ryan C.M."/>
            <person name="Banfield J.F."/>
        </authorList>
    </citation>
    <scope>NUCLEOTIDE SEQUENCE [LARGE SCALE GENOMIC DNA]</scope>
    <source>
        <strain evidence="1">CG23_combo_of_CG06-09_8_20_14_all_40_23</strain>
    </source>
</reference>
<organism evidence="1 2">
    <name type="scientific">Candidatus Desantisbacteria bacterium CG23_combo_of_CG06-09_8_20_14_all_40_23</name>
    <dbReference type="NCBI Taxonomy" id="1974550"/>
    <lineage>
        <taxon>Bacteria</taxon>
        <taxon>Candidatus Desantisiibacteriota</taxon>
    </lineage>
</organism>
<evidence type="ECO:0000313" key="1">
    <source>
        <dbReference type="EMBL" id="PIP42475.1"/>
    </source>
</evidence>
<protein>
    <recommendedName>
        <fullName evidence="3">DUF2281 domain-containing protein</fullName>
    </recommendedName>
</protein>
<dbReference type="EMBL" id="PCSH01000005">
    <property type="protein sequence ID" value="PIP42475.1"/>
    <property type="molecule type" value="Genomic_DNA"/>
</dbReference>
<sequence>MQEVVIRDKVMEEIKFIPEHKLSEVYDFIHYFRVGLQKPKVNIDQIMQFAGCWKDMSEDVFNDFLEETRQRRSQAFTRRRVNETSIS</sequence>
<evidence type="ECO:0000313" key="2">
    <source>
        <dbReference type="Proteomes" id="UP000231067"/>
    </source>
</evidence>
<gene>
    <name evidence="1" type="ORF">COX18_00165</name>
</gene>
<name>A0A2H0AAJ9_9BACT</name>
<proteinExistence type="predicted"/>
<dbReference type="Proteomes" id="UP000231067">
    <property type="component" value="Unassembled WGS sequence"/>
</dbReference>
<comment type="caution">
    <text evidence="1">The sequence shown here is derived from an EMBL/GenBank/DDBJ whole genome shotgun (WGS) entry which is preliminary data.</text>
</comment>
<dbReference type="AlphaFoldDB" id="A0A2H0AAJ9"/>
<accession>A0A2H0AAJ9</accession>